<keyword evidence="6 10" id="KW-1278">Translocase</keyword>
<dbReference type="EC" id="7.-.-.-" evidence="10"/>
<dbReference type="GO" id="GO:0055085">
    <property type="term" value="P:transmembrane transport"/>
    <property type="evidence" value="ECO:0007669"/>
    <property type="project" value="InterPro"/>
</dbReference>
<organism evidence="11 12">
    <name type="scientific">Caloramator quimbayensis</name>
    <dbReference type="NCBI Taxonomy" id="1147123"/>
    <lineage>
        <taxon>Bacteria</taxon>
        <taxon>Bacillati</taxon>
        <taxon>Bacillota</taxon>
        <taxon>Clostridia</taxon>
        <taxon>Eubacteriales</taxon>
        <taxon>Clostridiaceae</taxon>
        <taxon>Caloramator</taxon>
    </lineage>
</organism>
<feature type="transmembrane region" description="Helical" evidence="10">
    <location>
        <begin position="23"/>
        <end position="41"/>
    </location>
</feature>
<feature type="transmembrane region" description="Helical" evidence="10">
    <location>
        <begin position="283"/>
        <end position="302"/>
    </location>
</feature>
<evidence type="ECO:0000256" key="7">
    <source>
        <dbReference type="ARBA" id="ARBA00022982"/>
    </source>
</evidence>
<proteinExistence type="inferred from homology"/>
<keyword evidence="4 10" id="KW-0288">FMN</keyword>
<sequence>MAEMKFTVSSSPHIRSNDTVKGIMRDVVIALLPAAAAGVYFFKIQALLVMIASVASCVLSEYVWQKLTKQKVTIGDYSAAVTGLLLAFNLPPTVPLWIPVVGGIFAIIIVKQFFGGLGQNFMNPALAARAFLLASWPVQMTSWAVDGVSSATPLGILKEGGTALPSLFDVFIGHVGGCIGETSALALIIGGLYLLYKRVISWRIPVTYIGTVFVLMGILGRHGFMSGNPVYEVFAGGLMLGAIFMATDYSTSPITPLGQIIMGIGCGLLTSIIRIYGGYPEGVSYSIIIMNLFVPIIDKYTAPKVFGEVK</sequence>
<dbReference type="NCBIfam" id="TIGR01946">
    <property type="entry name" value="rnfD"/>
    <property type="match status" value="1"/>
</dbReference>
<dbReference type="STRING" id="1147123.SAMN05443428_11654"/>
<dbReference type="Pfam" id="PF03116">
    <property type="entry name" value="NQR2_RnfD_RnfE"/>
    <property type="match status" value="1"/>
</dbReference>
<feature type="transmembrane region" description="Helical" evidence="10">
    <location>
        <begin position="171"/>
        <end position="194"/>
    </location>
</feature>
<evidence type="ECO:0000256" key="5">
    <source>
        <dbReference type="ARBA" id="ARBA00022692"/>
    </source>
</evidence>
<comment type="subcellular location">
    <subcellularLocation>
        <location evidence="10">Cell membrane</location>
        <topology evidence="10">Multi-pass membrane protein</topology>
    </subcellularLocation>
</comment>
<keyword evidence="2 10" id="KW-0597">Phosphoprotein</keyword>
<evidence type="ECO:0000256" key="2">
    <source>
        <dbReference type="ARBA" id="ARBA00022553"/>
    </source>
</evidence>
<evidence type="ECO:0000256" key="8">
    <source>
        <dbReference type="ARBA" id="ARBA00022989"/>
    </source>
</evidence>
<dbReference type="AlphaFoldDB" id="A0A1T4XZW3"/>
<comment type="subunit">
    <text evidence="10">The complex is composed of six subunits: RnfA, RnfB, RnfC, RnfD, RnfE and RnfG.</text>
</comment>
<dbReference type="GO" id="GO:0022900">
    <property type="term" value="P:electron transport chain"/>
    <property type="evidence" value="ECO:0007669"/>
    <property type="project" value="UniProtKB-UniRule"/>
</dbReference>
<accession>A0A1T4XZW3</accession>
<dbReference type="InterPro" id="IPR004338">
    <property type="entry name" value="NqrB/RnfD"/>
</dbReference>
<dbReference type="PANTHER" id="PTHR30578:SF0">
    <property type="entry name" value="ION-TRANSLOCATING OXIDOREDUCTASE COMPLEX SUBUNIT D"/>
    <property type="match status" value="1"/>
</dbReference>
<evidence type="ECO:0000256" key="6">
    <source>
        <dbReference type="ARBA" id="ARBA00022967"/>
    </source>
</evidence>
<keyword evidence="10" id="KW-1003">Cell membrane</keyword>
<evidence type="ECO:0000256" key="3">
    <source>
        <dbReference type="ARBA" id="ARBA00022630"/>
    </source>
</evidence>
<comment type="cofactor">
    <cofactor evidence="10">
        <name>FMN</name>
        <dbReference type="ChEBI" id="CHEBI:58210"/>
    </cofactor>
</comment>
<reference evidence="12" key="1">
    <citation type="submission" date="2017-02" db="EMBL/GenBank/DDBJ databases">
        <authorList>
            <person name="Varghese N."/>
            <person name="Submissions S."/>
        </authorList>
    </citation>
    <scope>NUCLEOTIDE SEQUENCE [LARGE SCALE GENOMIC DNA]</scope>
    <source>
        <strain evidence="12">USBA 833</strain>
    </source>
</reference>
<dbReference type="GO" id="GO:0005886">
    <property type="term" value="C:plasma membrane"/>
    <property type="evidence" value="ECO:0007669"/>
    <property type="project" value="UniProtKB-SubCell"/>
</dbReference>
<evidence type="ECO:0000256" key="4">
    <source>
        <dbReference type="ARBA" id="ARBA00022643"/>
    </source>
</evidence>
<feature type="transmembrane region" description="Helical" evidence="10">
    <location>
        <begin position="259"/>
        <end position="277"/>
    </location>
</feature>
<dbReference type="InterPro" id="IPR011303">
    <property type="entry name" value="RnfD_bac"/>
</dbReference>
<protein>
    <recommendedName>
        <fullName evidence="10">Ion-translocating oxidoreductase complex subunit D</fullName>
        <ecNumber evidence="10">7.-.-.-</ecNumber>
    </recommendedName>
    <alternativeName>
        <fullName evidence="10">Rnf electron transport complex subunit D</fullName>
    </alternativeName>
</protein>
<name>A0A1T4XZW3_9CLOT</name>
<evidence type="ECO:0000256" key="9">
    <source>
        <dbReference type="ARBA" id="ARBA00023136"/>
    </source>
</evidence>
<keyword evidence="9 10" id="KW-0472">Membrane</keyword>
<dbReference type="RefSeq" id="WP_078697102.1">
    <property type="nucleotide sequence ID" value="NZ_FUYH01000016.1"/>
</dbReference>
<evidence type="ECO:0000256" key="10">
    <source>
        <dbReference type="HAMAP-Rule" id="MF_00462"/>
    </source>
</evidence>
<dbReference type="HAMAP" id="MF_00462">
    <property type="entry name" value="RsxD_RnfD"/>
    <property type="match status" value="1"/>
</dbReference>
<evidence type="ECO:0000256" key="1">
    <source>
        <dbReference type="ARBA" id="ARBA00022448"/>
    </source>
</evidence>
<evidence type="ECO:0000313" key="12">
    <source>
        <dbReference type="Proteomes" id="UP000190105"/>
    </source>
</evidence>
<feature type="transmembrane region" description="Helical" evidence="10">
    <location>
        <begin position="126"/>
        <end position="145"/>
    </location>
</feature>
<keyword evidence="7 10" id="KW-0249">Electron transport</keyword>
<keyword evidence="8 10" id="KW-1133">Transmembrane helix</keyword>
<keyword evidence="3 10" id="KW-0285">Flavoprotein</keyword>
<evidence type="ECO:0000313" key="11">
    <source>
        <dbReference type="EMBL" id="SKA94748.1"/>
    </source>
</evidence>
<feature type="transmembrane region" description="Helical" evidence="10">
    <location>
        <begin position="206"/>
        <end position="224"/>
    </location>
</feature>
<dbReference type="Proteomes" id="UP000190105">
    <property type="component" value="Unassembled WGS sequence"/>
</dbReference>
<comment type="similarity">
    <text evidence="10">Belongs to the NqrB/RnfD family.</text>
</comment>
<dbReference type="PANTHER" id="PTHR30578">
    <property type="entry name" value="ELECTRON TRANSPORT COMPLEX PROTEIN RNFD"/>
    <property type="match status" value="1"/>
</dbReference>
<dbReference type="EMBL" id="FUYH01000016">
    <property type="protein sequence ID" value="SKA94748.1"/>
    <property type="molecule type" value="Genomic_DNA"/>
</dbReference>
<keyword evidence="1 10" id="KW-0813">Transport</keyword>
<feature type="modified residue" description="FMN phosphoryl threonine" evidence="10">
    <location>
        <position position="152"/>
    </location>
</feature>
<keyword evidence="5 10" id="KW-0812">Transmembrane</keyword>
<dbReference type="OrthoDB" id="9776359at2"/>
<gene>
    <name evidence="10" type="primary">rnfD</name>
    <name evidence="11" type="ORF">SAMN05443428_11654</name>
</gene>
<comment type="function">
    <text evidence="10">Part of a membrane-bound complex that couples electron transfer with translocation of ions across the membrane.</text>
</comment>
<keyword evidence="12" id="KW-1185">Reference proteome</keyword>
<feature type="transmembrane region" description="Helical" evidence="10">
    <location>
        <begin position="96"/>
        <end position="114"/>
    </location>
</feature>